<feature type="transmembrane region" description="Helical" evidence="9">
    <location>
        <begin position="385"/>
        <end position="408"/>
    </location>
</feature>
<dbReference type="Proteomes" id="UP000197535">
    <property type="component" value="Unassembled WGS sequence"/>
</dbReference>
<keyword evidence="7" id="KW-0406">Ion transport</keyword>
<comment type="caution">
    <text evidence="11">The sequence shown here is derived from an EMBL/GenBank/DDBJ whole genome shotgun (WGS) entry which is preliminary data.</text>
</comment>
<evidence type="ECO:0000256" key="2">
    <source>
        <dbReference type="ARBA" id="ARBA00022448"/>
    </source>
</evidence>
<evidence type="ECO:0000256" key="3">
    <source>
        <dbReference type="ARBA" id="ARBA00022449"/>
    </source>
</evidence>
<dbReference type="RefSeq" id="WP_088706673.1">
    <property type="nucleotide sequence ID" value="NZ_LSTO01000001.1"/>
</dbReference>
<dbReference type="GO" id="GO:1902600">
    <property type="term" value="P:proton transmembrane transport"/>
    <property type="evidence" value="ECO:0007669"/>
    <property type="project" value="InterPro"/>
</dbReference>
<comment type="subcellular location">
    <subcellularLocation>
        <location evidence="1">Cell membrane</location>
        <topology evidence="1">Multi-pass membrane protein</topology>
    </subcellularLocation>
</comment>
<feature type="transmembrane region" description="Helical" evidence="9">
    <location>
        <begin position="42"/>
        <end position="64"/>
    </location>
</feature>
<organism evidence="11 12">
    <name type="scientific">Noviherbaspirillum denitrificans</name>
    <dbReference type="NCBI Taxonomy" id="1968433"/>
    <lineage>
        <taxon>Bacteria</taxon>
        <taxon>Pseudomonadati</taxon>
        <taxon>Pseudomonadota</taxon>
        <taxon>Betaproteobacteria</taxon>
        <taxon>Burkholderiales</taxon>
        <taxon>Oxalobacteraceae</taxon>
        <taxon>Noviherbaspirillum</taxon>
    </lineage>
</organism>
<feature type="transmembrane region" description="Helical" evidence="9">
    <location>
        <begin position="216"/>
        <end position="245"/>
    </location>
</feature>
<feature type="transmembrane region" description="Helical" evidence="9">
    <location>
        <begin position="76"/>
        <end position="99"/>
    </location>
</feature>
<dbReference type="GO" id="GO:0005886">
    <property type="term" value="C:plasma membrane"/>
    <property type="evidence" value="ECO:0007669"/>
    <property type="project" value="UniProtKB-SubCell"/>
</dbReference>
<sequence length="421" mass="45154">MGLLGTIWHRLPLSPAMLYLPIGFALGPSGAGLVTLDPYGNAALLTLLTEIALLISLFTVGLKLRVPLADRIWRLPLRLGVVGMLVTSALLALAGFYVFGLPPGIAVLLGAILSPTDPVLASDVQVHDAGDRDRLRFSLSGEGGMNDGTAYPVVMLGLFLLGVEEARDYGSRWAPLMAMWGILAGFGSGFLLSRGVVRLALHLRQHYHKALGMEEFLTLGLIAASYGVSHLVHGVGFIAVFAAGVAMRRIEHERSGTTSPTEMIGAVPAGDAPAVATHPQKAPAYMAETVLGFNQQLEHIAEFVMVLLLGIMLSAAGFSLDGVIAAALLFLVVRPVSVVLALLGEKTGRTQRVLMAWFGIRGIGSLYYLVFALQYDWAMDMKQRLVSMVLTAVAISILLHGISATPLMERYHRRRQALVDE</sequence>
<evidence type="ECO:0000256" key="5">
    <source>
        <dbReference type="ARBA" id="ARBA00022692"/>
    </source>
</evidence>
<evidence type="ECO:0000313" key="11">
    <source>
        <dbReference type="EMBL" id="OWW19767.1"/>
    </source>
</evidence>
<name>A0A254TC75_9BURK</name>
<feature type="transmembrane region" description="Helical" evidence="9">
    <location>
        <begin position="176"/>
        <end position="196"/>
    </location>
</feature>
<keyword evidence="4" id="KW-1003">Cell membrane</keyword>
<proteinExistence type="predicted"/>
<evidence type="ECO:0000256" key="1">
    <source>
        <dbReference type="ARBA" id="ARBA00004651"/>
    </source>
</evidence>
<evidence type="ECO:0000313" key="12">
    <source>
        <dbReference type="Proteomes" id="UP000197535"/>
    </source>
</evidence>
<keyword evidence="12" id="KW-1185">Reference proteome</keyword>
<dbReference type="EMBL" id="LSTO01000001">
    <property type="protein sequence ID" value="OWW19767.1"/>
    <property type="molecule type" value="Genomic_DNA"/>
</dbReference>
<evidence type="ECO:0000259" key="10">
    <source>
        <dbReference type="Pfam" id="PF00999"/>
    </source>
</evidence>
<dbReference type="AlphaFoldDB" id="A0A254TC75"/>
<evidence type="ECO:0000256" key="4">
    <source>
        <dbReference type="ARBA" id="ARBA00022475"/>
    </source>
</evidence>
<accession>A0A254TC75</accession>
<keyword evidence="5 9" id="KW-0812">Transmembrane</keyword>
<feature type="transmembrane region" description="Helical" evidence="9">
    <location>
        <begin position="148"/>
        <end position="164"/>
    </location>
</feature>
<feature type="domain" description="Cation/H+ exchanger transmembrane" evidence="10">
    <location>
        <begin position="5"/>
        <end position="409"/>
    </location>
</feature>
<protein>
    <submittedName>
        <fullName evidence="11">Sodium:proton antiporter</fullName>
    </submittedName>
</protein>
<evidence type="ECO:0000256" key="6">
    <source>
        <dbReference type="ARBA" id="ARBA00022989"/>
    </source>
</evidence>
<evidence type="ECO:0000256" key="8">
    <source>
        <dbReference type="ARBA" id="ARBA00023136"/>
    </source>
</evidence>
<keyword evidence="8 9" id="KW-0472">Membrane</keyword>
<reference evidence="11 12" key="1">
    <citation type="submission" date="2016-02" db="EMBL/GenBank/DDBJ databases">
        <authorList>
            <person name="Wen L."/>
            <person name="He K."/>
            <person name="Yang H."/>
        </authorList>
    </citation>
    <scope>NUCLEOTIDE SEQUENCE [LARGE SCALE GENOMIC DNA]</scope>
    <source>
        <strain evidence="11 12">TSA40</strain>
    </source>
</reference>
<evidence type="ECO:0000256" key="7">
    <source>
        <dbReference type="ARBA" id="ARBA00023065"/>
    </source>
</evidence>
<dbReference type="InterPro" id="IPR006153">
    <property type="entry name" value="Cation/H_exchanger_TM"/>
</dbReference>
<dbReference type="GO" id="GO:0015297">
    <property type="term" value="F:antiporter activity"/>
    <property type="evidence" value="ECO:0007669"/>
    <property type="project" value="UniProtKB-KW"/>
</dbReference>
<keyword evidence="3" id="KW-0050">Antiport</keyword>
<keyword evidence="6 9" id="KW-1133">Transmembrane helix</keyword>
<feature type="transmembrane region" description="Helical" evidence="9">
    <location>
        <begin position="355"/>
        <end position="373"/>
    </location>
</feature>
<dbReference type="Pfam" id="PF00999">
    <property type="entry name" value="Na_H_Exchanger"/>
    <property type="match status" value="1"/>
</dbReference>
<dbReference type="OrthoDB" id="9810860at2"/>
<feature type="transmembrane region" description="Helical" evidence="9">
    <location>
        <begin position="16"/>
        <end position="36"/>
    </location>
</feature>
<dbReference type="InterPro" id="IPR038770">
    <property type="entry name" value="Na+/solute_symporter_sf"/>
</dbReference>
<feature type="transmembrane region" description="Helical" evidence="9">
    <location>
        <begin position="300"/>
        <end position="318"/>
    </location>
</feature>
<dbReference type="PANTHER" id="PTHR32507:SF8">
    <property type="entry name" value="CNH1P"/>
    <property type="match status" value="1"/>
</dbReference>
<keyword evidence="2" id="KW-0813">Transport</keyword>
<dbReference type="PANTHER" id="PTHR32507">
    <property type="entry name" value="NA(+)/H(+) ANTIPORTER 1"/>
    <property type="match status" value="1"/>
</dbReference>
<feature type="transmembrane region" description="Helical" evidence="9">
    <location>
        <begin position="324"/>
        <end position="343"/>
    </location>
</feature>
<dbReference type="Gene3D" id="1.20.1530.20">
    <property type="match status" value="1"/>
</dbReference>
<gene>
    <name evidence="11" type="ORF">AYR66_09890</name>
</gene>
<evidence type="ECO:0000256" key="9">
    <source>
        <dbReference type="SAM" id="Phobius"/>
    </source>
</evidence>